<accession>A0AAN6RVB8</accession>
<proteinExistence type="predicted"/>
<protein>
    <submittedName>
        <fullName evidence="1">ATP-dependent kinase</fullName>
    </submittedName>
</protein>
<dbReference type="AlphaFoldDB" id="A0AAN6RVB8"/>
<comment type="caution">
    <text evidence="1">The sequence shown here is derived from an EMBL/GenBank/DDBJ whole genome shotgun (WGS) entry which is preliminary data.</text>
</comment>
<dbReference type="GO" id="GO:0016301">
    <property type="term" value="F:kinase activity"/>
    <property type="evidence" value="ECO:0007669"/>
    <property type="project" value="UniProtKB-KW"/>
</dbReference>
<sequence length="238" mass="26050">MDDVLAHLANKIWAKFLTWPENKRFLVGIAGIPGSGKTTLSKRLTSAINARHASTSPDSPPIAAFVPMDGFHYTRAQLDAMPDPAEAHARRGAEFTFDGEAFAALVRRLAEPLDGETEAVLAPSFDHAVKDPREGDIRVERGQRIVVLEGNYLLLTLPPWSTTHPLYAHTLFISAPPSLARRRIAARHLATGLAPTLAAADQRAVDNDLPNGEYIVQHLRREGVDDVVESLEDGLWAE</sequence>
<evidence type="ECO:0000313" key="2">
    <source>
        <dbReference type="Proteomes" id="UP001303889"/>
    </source>
</evidence>
<name>A0AAN6RVB8_9PEZI</name>
<dbReference type="InterPro" id="IPR027417">
    <property type="entry name" value="P-loop_NTPase"/>
</dbReference>
<dbReference type="SUPFAM" id="SSF52540">
    <property type="entry name" value="P-loop containing nucleoside triphosphate hydrolases"/>
    <property type="match status" value="1"/>
</dbReference>
<dbReference type="PANTHER" id="PTHR10285">
    <property type="entry name" value="URIDINE KINASE"/>
    <property type="match status" value="1"/>
</dbReference>
<dbReference type="EMBL" id="MU855427">
    <property type="protein sequence ID" value="KAK3903828.1"/>
    <property type="molecule type" value="Genomic_DNA"/>
</dbReference>
<reference evidence="1" key="1">
    <citation type="journal article" date="2023" name="Mol. Phylogenet. Evol.">
        <title>Genome-scale phylogeny and comparative genomics of the fungal order Sordariales.</title>
        <authorList>
            <person name="Hensen N."/>
            <person name="Bonometti L."/>
            <person name="Westerberg I."/>
            <person name="Brannstrom I.O."/>
            <person name="Guillou S."/>
            <person name="Cros-Aarteil S."/>
            <person name="Calhoun S."/>
            <person name="Haridas S."/>
            <person name="Kuo A."/>
            <person name="Mondo S."/>
            <person name="Pangilinan J."/>
            <person name="Riley R."/>
            <person name="LaButti K."/>
            <person name="Andreopoulos B."/>
            <person name="Lipzen A."/>
            <person name="Chen C."/>
            <person name="Yan M."/>
            <person name="Daum C."/>
            <person name="Ng V."/>
            <person name="Clum A."/>
            <person name="Steindorff A."/>
            <person name="Ohm R.A."/>
            <person name="Martin F."/>
            <person name="Silar P."/>
            <person name="Natvig D.O."/>
            <person name="Lalanne C."/>
            <person name="Gautier V."/>
            <person name="Ament-Velasquez S.L."/>
            <person name="Kruys A."/>
            <person name="Hutchinson M.I."/>
            <person name="Powell A.J."/>
            <person name="Barry K."/>
            <person name="Miller A.N."/>
            <person name="Grigoriev I.V."/>
            <person name="Debuchy R."/>
            <person name="Gladieux P."/>
            <person name="Hiltunen Thoren M."/>
            <person name="Johannesson H."/>
        </authorList>
    </citation>
    <scope>NUCLEOTIDE SEQUENCE</scope>
    <source>
        <strain evidence="1">CBS 103.79</strain>
    </source>
</reference>
<reference evidence="1" key="2">
    <citation type="submission" date="2023-05" db="EMBL/GenBank/DDBJ databases">
        <authorList>
            <consortium name="Lawrence Berkeley National Laboratory"/>
            <person name="Steindorff A."/>
            <person name="Hensen N."/>
            <person name="Bonometti L."/>
            <person name="Westerberg I."/>
            <person name="Brannstrom I.O."/>
            <person name="Guillou S."/>
            <person name="Cros-Aarteil S."/>
            <person name="Calhoun S."/>
            <person name="Haridas S."/>
            <person name="Kuo A."/>
            <person name="Mondo S."/>
            <person name="Pangilinan J."/>
            <person name="Riley R."/>
            <person name="Labutti K."/>
            <person name="Andreopoulos B."/>
            <person name="Lipzen A."/>
            <person name="Chen C."/>
            <person name="Yanf M."/>
            <person name="Daum C."/>
            <person name="Ng V."/>
            <person name="Clum A."/>
            <person name="Ohm R."/>
            <person name="Martin F."/>
            <person name="Silar P."/>
            <person name="Natvig D."/>
            <person name="Lalanne C."/>
            <person name="Gautier V."/>
            <person name="Ament-Velasquez S.L."/>
            <person name="Kruys A."/>
            <person name="Hutchinson M.I."/>
            <person name="Powell A.J."/>
            <person name="Barry K."/>
            <person name="Miller A.N."/>
            <person name="Grigoriev I.V."/>
            <person name="Debuchy R."/>
            <person name="Gladieux P."/>
            <person name="Thoren M.H."/>
            <person name="Johannesson H."/>
        </authorList>
    </citation>
    <scope>NUCLEOTIDE SEQUENCE</scope>
    <source>
        <strain evidence="1">CBS 103.79</strain>
    </source>
</reference>
<dbReference type="Proteomes" id="UP001303889">
    <property type="component" value="Unassembled WGS sequence"/>
</dbReference>
<keyword evidence="1" id="KW-0418">Kinase</keyword>
<evidence type="ECO:0000313" key="1">
    <source>
        <dbReference type="EMBL" id="KAK3903828.1"/>
    </source>
</evidence>
<gene>
    <name evidence="1" type="ORF">C8A05DRAFT_32404</name>
</gene>
<organism evidence="1 2">
    <name type="scientific">Staphylotrichum tortipilum</name>
    <dbReference type="NCBI Taxonomy" id="2831512"/>
    <lineage>
        <taxon>Eukaryota</taxon>
        <taxon>Fungi</taxon>
        <taxon>Dikarya</taxon>
        <taxon>Ascomycota</taxon>
        <taxon>Pezizomycotina</taxon>
        <taxon>Sordariomycetes</taxon>
        <taxon>Sordariomycetidae</taxon>
        <taxon>Sordariales</taxon>
        <taxon>Chaetomiaceae</taxon>
        <taxon>Staphylotrichum</taxon>
    </lineage>
</organism>
<dbReference type="Gene3D" id="3.40.50.300">
    <property type="entry name" value="P-loop containing nucleotide triphosphate hydrolases"/>
    <property type="match status" value="2"/>
</dbReference>
<keyword evidence="2" id="KW-1185">Reference proteome</keyword>
<keyword evidence="1" id="KW-0808">Transferase</keyword>